<feature type="compositionally biased region" description="Basic and acidic residues" evidence="1">
    <location>
        <begin position="238"/>
        <end position="247"/>
    </location>
</feature>
<accession>A0A5J5EYU2</accession>
<sequence>MAKTQCNVCSHVGPYKNHARHMRRAHHMYLCAVHLTYEMAVKYQTENTALLRSPWPDKASLPINPPGERPQAEGVEHGNNFADSPAEGDLAGNEAEVVEYDDDFANFTAELAGDDAEVVENDFAHPPAEDELVDKEAEVVAHGSPFNLTRSVAQLNLVDKEAEDKRFMFRPRGYGSLPAMGAYGSNPKELAPRLIIRDVPVPADPDEINRLVRQQRDEAQRQRPPQAQDDALQPDQMRAFHKELSER</sequence>
<name>A0A5J5EYU2_9PEZI</name>
<keyword evidence="3" id="KW-1185">Reference proteome</keyword>
<evidence type="ECO:0000256" key="1">
    <source>
        <dbReference type="SAM" id="MobiDB-lite"/>
    </source>
</evidence>
<dbReference type="EMBL" id="VXIS01000083">
    <property type="protein sequence ID" value="KAA8906893.1"/>
    <property type="molecule type" value="Genomic_DNA"/>
</dbReference>
<reference evidence="2 3" key="1">
    <citation type="submission" date="2019-09" db="EMBL/GenBank/DDBJ databases">
        <title>Draft genome of the ectomycorrhizal ascomycete Sphaerosporella brunnea.</title>
        <authorList>
            <consortium name="DOE Joint Genome Institute"/>
            <person name="Benucci G.M."/>
            <person name="Marozzi G."/>
            <person name="Antonielli L."/>
            <person name="Sanchez S."/>
            <person name="Marco P."/>
            <person name="Wang X."/>
            <person name="Falini L.B."/>
            <person name="Barry K."/>
            <person name="Haridas S."/>
            <person name="Lipzen A."/>
            <person name="Labutti K."/>
            <person name="Grigoriev I.V."/>
            <person name="Murat C."/>
            <person name="Martin F."/>
            <person name="Albertini E."/>
            <person name="Donnini D."/>
            <person name="Bonito G."/>
        </authorList>
    </citation>
    <scope>NUCLEOTIDE SEQUENCE [LARGE SCALE GENOMIC DNA]</scope>
    <source>
        <strain evidence="2 3">Sb_GMNB300</strain>
    </source>
</reference>
<evidence type="ECO:0000313" key="2">
    <source>
        <dbReference type="EMBL" id="KAA8906893.1"/>
    </source>
</evidence>
<feature type="region of interest" description="Disordered" evidence="1">
    <location>
        <begin position="210"/>
        <end position="247"/>
    </location>
</feature>
<comment type="caution">
    <text evidence="2">The sequence shown here is derived from an EMBL/GenBank/DDBJ whole genome shotgun (WGS) entry which is preliminary data.</text>
</comment>
<evidence type="ECO:0000313" key="3">
    <source>
        <dbReference type="Proteomes" id="UP000326924"/>
    </source>
</evidence>
<dbReference type="InParanoid" id="A0A5J5EYU2"/>
<feature type="compositionally biased region" description="Low complexity" evidence="1">
    <location>
        <begin position="222"/>
        <end position="236"/>
    </location>
</feature>
<gene>
    <name evidence="2" type="ORF">FN846DRAFT_889980</name>
</gene>
<dbReference type="AlphaFoldDB" id="A0A5J5EYU2"/>
<feature type="compositionally biased region" description="Basic and acidic residues" evidence="1">
    <location>
        <begin position="210"/>
        <end position="221"/>
    </location>
</feature>
<feature type="region of interest" description="Disordered" evidence="1">
    <location>
        <begin position="55"/>
        <end position="88"/>
    </location>
</feature>
<dbReference type="Proteomes" id="UP000326924">
    <property type="component" value="Unassembled WGS sequence"/>
</dbReference>
<organism evidence="2 3">
    <name type="scientific">Sphaerosporella brunnea</name>
    <dbReference type="NCBI Taxonomy" id="1250544"/>
    <lineage>
        <taxon>Eukaryota</taxon>
        <taxon>Fungi</taxon>
        <taxon>Dikarya</taxon>
        <taxon>Ascomycota</taxon>
        <taxon>Pezizomycotina</taxon>
        <taxon>Pezizomycetes</taxon>
        <taxon>Pezizales</taxon>
        <taxon>Pyronemataceae</taxon>
        <taxon>Sphaerosporella</taxon>
    </lineage>
</organism>
<proteinExistence type="predicted"/>
<protein>
    <submittedName>
        <fullName evidence="2">Uncharacterized protein</fullName>
    </submittedName>
</protein>